<evidence type="ECO:0000256" key="1">
    <source>
        <dbReference type="SAM" id="MobiDB-lite"/>
    </source>
</evidence>
<feature type="compositionally biased region" description="Basic and acidic residues" evidence="1">
    <location>
        <begin position="82"/>
        <end position="100"/>
    </location>
</feature>
<accession>A0A835I8Z9</accession>
<comment type="caution">
    <text evidence="2">The sequence shown here is derived from an EMBL/GenBank/DDBJ whole genome shotgun (WGS) entry which is preliminary data.</text>
</comment>
<evidence type="ECO:0000313" key="2">
    <source>
        <dbReference type="EMBL" id="KAF9612377.1"/>
    </source>
</evidence>
<evidence type="ECO:0000313" key="3">
    <source>
        <dbReference type="Proteomes" id="UP000631114"/>
    </source>
</evidence>
<dbReference type="EMBL" id="JADFTS010000004">
    <property type="protein sequence ID" value="KAF9612377.1"/>
    <property type="molecule type" value="Genomic_DNA"/>
</dbReference>
<sequence length="330" mass="35885">MVFTLIDWNTECVPVVGMTSETTKTTSSFTIPLDLTRLKVFKMLSSMSSDNSTRKGLTPHCKFRVFLVQLLSVNAKMGGFGRLHDRNGVGKEERKHKEEEFGFSSDGGGDVTSSSLSFEFSSSSDDQWATSSSSSSSDLPWESDLIQMPVGANGLGGGGKIKQKKIVDSAGSVASVLDKGYVRDSLSNGLGQNMQDVKSNVNVNNEEEAEQFLCSMLGDDCDLSMAVVRDVLCQCGYDVDTALDVLDLSSSASSSHNQLNDGYYGDYSQISEDSRTFTDCVDSGEDSLAKSQFPDRMSDSTDSSRGYLDVLVRPKRQCMSSQTSKPQELF</sequence>
<name>A0A835I8Z9_9MAGN</name>
<dbReference type="AlphaFoldDB" id="A0A835I8Z9"/>
<dbReference type="PANTHER" id="PTHR47676">
    <property type="entry name" value="OS01G0225100 PROTEIN"/>
    <property type="match status" value="1"/>
</dbReference>
<gene>
    <name evidence="2" type="ORF">IFM89_039278</name>
</gene>
<feature type="region of interest" description="Disordered" evidence="1">
    <location>
        <begin position="82"/>
        <end position="110"/>
    </location>
</feature>
<dbReference type="PANTHER" id="PTHR47676:SF1">
    <property type="entry name" value="SMR DOMAIN-CONTAINING PROTEIN"/>
    <property type="match status" value="1"/>
</dbReference>
<keyword evidence="3" id="KW-1185">Reference proteome</keyword>
<reference evidence="2 3" key="1">
    <citation type="submission" date="2020-10" db="EMBL/GenBank/DDBJ databases">
        <title>The Coptis chinensis genome and diversification of protoberbering-type alkaloids.</title>
        <authorList>
            <person name="Wang B."/>
            <person name="Shu S."/>
            <person name="Song C."/>
            <person name="Liu Y."/>
        </authorList>
    </citation>
    <scope>NUCLEOTIDE SEQUENCE [LARGE SCALE GENOMIC DNA]</scope>
    <source>
        <strain evidence="2">HL-2020</strain>
        <tissue evidence="2">Leaf</tissue>
    </source>
</reference>
<dbReference type="InterPro" id="IPR055319">
    <property type="entry name" value="At5g58720-like"/>
</dbReference>
<protein>
    <submittedName>
        <fullName evidence="2">Uncharacterized protein</fullName>
    </submittedName>
</protein>
<dbReference type="Proteomes" id="UP000631114">
    <property type="component" value="Unassembled WGS sequence"/>
</dbReference>
<proteinExistence type="predicted"/>
<feature type="region of interest" description="Disordered" evidence="1">
    <location>
        <begin position="286"/>
        <end position="307"/>
    </location>
</feature>
<dbReference type="OrthoDB" id="3231855at2759"/>
<organism evidence="2 3">
    <name type="scientific">Coptis chinensis</name>
    <dbReference type="NCBI Taxonomy" id="261450"/>
    <lineage>
        <taxon>Eukaryota</taxon>
        <taxon>Viridiplantae</taxon>
        <taxon>Streptophyta</taxon>
        <taxon>Embryophyta</taxon>
        <taxon>Tracheophyta</taxon>
        <taxon>Spermatophyta</taxon>
        <taxon>Magnoliopsida</taxon>
        <taxon>Ranunculales</taxon>
        <taxon>Ranunculaceae</taxon>
        <taxon>Coptidoideae</taxon>
        <taxon>Coptis</taxon>
    </lineage>
</organism>